<gene>
    <name evidence="2" type="ORF">J2S90_003987</name>
    <name evidence="3" type="ORF">J2S93_003520</name>
</gene>
<sequence length="74" mass="8155">MNSARAKAMVCFWKAEEGWGELILPDGKKCFAHFSVIEQSGGYRSLKAGDLVDVEWTAASQDEYAFVAVSIQPL</sequence>
<accession>A0AAW8DF07</accession>
<dbReference type="EMBL" id="JAUSRG010000016">
    <property type="protein sequence ID" value="MDP9906997.1"/>
    <property type="molecule type" value="Genomic_DNA"/>
</dbReference>
<organism evidence="2 5">
    <name type="scientific">Arthrobacter bambusae</name>
    <dbReference type="NCBI Taxonomy" id="1338426"/>
    <lineage>
        <taxon>Bacteria</taxon>
        <taxon>Bacillati</taxon>
        <taxon>Actinomycetota</taxon>
        <taxon>Actinomycetes</taxon>
        <taxon>Micrococcales</taxon>
        <taxon>Micrococcaceae</taxon>
        <taxon>Arthrobacter</taxon>
    </lineage>
</organism>
<feature type="domain" description="CSD" evidence="1">
    <location>
        <begin position="5"/>
        <end position="73"/>
    </location>
</feature>
<evidence type="ECO:0000313" key="2">
    <source>
        <dbReference type="EMBL" id="MDP9906997.1"/>
    </source>
</evidence>
<dbReference type="GO" id="GO:0003676">
    <property type="term" value="F:nucleic acid binding"/>
    <property type="evidence" value="ECO:0007669"/>
    <property type="project" value="InterPro"/>
</dbReference>
<dbReference type="EMBL" id="JAUSTF010000009">
    <property type="protein sequence ID" value="MDQ0182073.1"/>
    <property type="molecule type" value="Genomic_DNA"/>
</dbReference>
<evidence type="ECO:0000259" key="1">
    <source>
        <dbReference type="PROSITE" id="PS51857"/>
    </source>
</evidence>
<dbReference type="SUPFAM" id="SSF50249">
    <property type="entry name" value="Nucleic acid-binding proteins"/>
    <property type="match status" value="1"/>
</dbReference>
<evidence type="ECO:0000313" key="5">
    <source>
        <dbReference type="Proteomes" id="UP001242995"/>
    </source>
</evidence>
<evidence type="ECO:0000313" key="3">
    <source>
        <dbReference type="EMBL" id="MDQ0182073.1"/>
    </source>
</evidence>
<evidence type="ECO:0000313" key="4">
    <source>
        <dbReference type="Proteomes" id="UP001230951"/>
    </source>
</evidence>
<dbReference type="Proteomes" id="UP001230951">
    <property type="component" value="Unassembled WGS sequence"/>
</dbReference>
<dbReference type="RefSeq" id="WP_306963576.1">
    <property type="nucleotide sequence ID" value="NZ_JAUSRG010000016.1"/>
</dbReference>
<name>A0AAW8DF07_9MICC</name>
<reference evidence="2 4" key="1">
    <citation type="submission" date="2023-07" db="EMBL/GenBank/DDBJ databases">
        <title>Sorghum-associated microbial communities from plants grown in Nebraska, USA.</title>
        <authorList>
            <person name="Schachtman D."/>
        </authorList>
    </citation>
    <scope>NUCLEOTIDE SEQUENCE</scope>
    <source>
        <strain evidence="2">DS1006</strain>
        <strain evidence="3 4">DS1016</strain>
    </source>
</reference>
<dbReference type="AlphaFoldDB" id="A0AAW8DF07"/>
<dbReference type="PROSITE" id="PS51857">
    <property type="entry name" value="CSD_2"/>
    <property type="match status" value="1"/>
</dbReference>
<proteinExistence type="predicted"/>
<dbReference type="Proteomes" id="UP001242995">
    <property type="component" value="Unassembled WGS sequence"/>
</dbReference>
<dbReference type="Gene3D" id="2.40.50.140">
    <property type="entry name" value="Nucleic acid-binding proteins"/>
    <property type="match status" value="1"/>
</dbReference>
<dbReference type="InterPro" id="IPR002059">
    <property type="entry name" value="CSP_DNA-bd"/>
</dbReference>
<comment type="caution">
    <text evidence="2">The sequence shown here is derived from an EMBL/GenBank/DDBJ whole genome shotgun (WGS) entry which is preliminary data.</text>
</comment>
<keyword evidence="4" id="KW-1185">Reference proteome</keyword>
<dbReference type="InterPro" id="IPR012340">
    <property type="entry name" value="NA-bd_OB-fold"/>
</dbReference>
<protein>
    <submittedName>
        <fullName evidence="2">Cold shock CspA family protein</fullName>
    </submittedName>
</protein>